<sequence>MRTGSIIRHHLPHFRPRLAVGRRGSIDGPCRVRAAGKPCVDVLLPEEYLAPRPQLDVCQPPCGPCLVDDRQRTRNLLGELLAGNQISHYHTPPPVPSHQCPAREQCGQPFSDLRHDLKLHC</sequence>
<organism evidence="1">
    <name type="scientific">Siphoviridae sp. ctZZK17</name>
    <dbReference type="NCBI Taxonomy" id="2826384"/>
    <lineage>
        <taxon>Viruses</taxon>
        <taxon>Duplodnaviria</taxon>
        <taxon>Heunggongvirae</taxon>
        <taxon>Uroviricota</taxon>
        <taxon>Caudoviricetes</taxon>
    </lineage>
</organism>
<accession>A0A8S5MNM5</accession>
<reference evidence="1" key="1">
    <citation type="journal article" date="2021" name="Proc. Natl. Acad. Sci. U.S.A.">
        <title>A Catalog of Tens of Thousands of Viruses from Human Metagenomes Reveals Hidden Associations with Chronic Diseases.</title>
        <authorList>
            <person name="Tisza M.J."/>
            <person name="Buck C.B."/>
        </authorList>
    </citation>
    <scope>NUCLEOTIDE SEQUENCE</scope>
    <source>
        <strain evidence="1">CtZZK17</strain>
    </source>
</reference>
<proteinExistence type="predicted"/>
<name>A0A8S5MNM5_9CAUD</name>
<evidence type="ECO:0000313" key="1">
    <source>
        <dbReference type="EMBL" id="DAD83913.1"/>
    </source>
</evidence>
<dbReference type="EMBL" id="BK014947">
    <property type="protein sequence ID" value="DAD83913.1"/>
    <property type="molecule type" value="Genomic_DNA"/>
</dbReference>
<protein>
    <submittedName>
        <fullName evidence="1">Uncharacterized protein</fullName>
    </submittedName>
</protein>